<protein>
    <recommendedName>
        <fullName evidence="4">Suppressor of fused protein SUFU</fullName>
    </recommendedName>
</protein>
<feature type="region of interest" description="Disordered" evidence="1">
    <location>
        <begin position="1"/>
        <end position="20"/>
    </location>
</feature>
<keyword evidence="3" id="KW-1185">Reference proteome</keyword>
<comment type="caution">
    <text evidence="2">The sequence shown here is derived from an EMBL/GenBank/DDBJ whole genome shotgun (WGS) entry which is preliminary data.</text>
</comment>
<name>A0ABT4JUD7_9GAMM</name>
<organism evidence="2 3">
    <name type="scientific">Marinomonas phaeophyticola</name>
    <dbReference type="NCBI Taxonomy" id="3004091"/>
    <lineage>
        <taxon>Bacteria</taxon>
        <taxon>Pseudomonadati</taxon>
        <taxon>Pseudomonadota</taxon>
        <taxon>Gammaproteobacteria</taxon>
        <taxon>Oceanospirillales</taxon>
        <taxon>Oceanospirillaceae</taxon>
        <taxon>Marinomonas</taxon>
    </lineage>
</organism>
<feature type="compositionally biased region" description="Basic and acidic residues" evidence="1">
    <location>
        <begin position="1"/>
        <end position="15"/>
    </location>
</feature>
<dbReference type="Proteomes" id="UP001149719">
    <property type="component" value="Unassembled WGS sequence"/>
</dbReference>
<reference evidence="2" key="1">
    <citation type="submission" date="2022-12" db="EMBL/GenBank/DDBJ databases">
        <title>Marinomonas 15G1-11 sp. nov, isolated from marine algae.</title>
        <authorList>
            <person name="Butt M."/>
            <person name="Choi D.G."/>
            <person name="Kim J.M."/>
            <person name="Lee J.K."/>
            <person name="Baek J.H."/>
            <person name="Jeon C.O."/>
        </authorList>
    </citation>
    <scope>NUCLEOTIDE SEQUENCE</scope>
    <source>
        <strain evidence="2">15G1-11</strain>
    </source>
</reference>
<feature type="region of interest" description="Disordered" evidence="1">
    <location>
        <begin position="27"/>
        <end position="87"/>
    </location>
</feature>
<sequence length="275" mass="31412">MRRILDKLFPKKAVDQEEDDTLERELIEKQREMTNAFLDDSKTDAPPFQQQPKSKHTPKKEQEEPTTDEYSKAELTKDNTFDENEIEENWSKEKDTILEDMLGKPHSISYFSLIPYEIGGNLNLFYYPDSPFGTAIVTKQLSQVTKPCVSNNEYKSFELAMYTNLDPEAVIAMEQQEVVNIANTLNKIAQYSSHTQIDSGAIIEFPAEEADQEGEYFIVLAMTGGADNKFGIMSPIQIFPVEMDYAQEFGISELITKLNDANHYPYSDMSRDPVV</sequence>
<dbReference type="RefSeq" id="WP_269125175.1">
    <property type="nucleotide sequence ID" value="NZ_JAPUBN010000015.1"/>
</dbReference>
<evidence type="ECO:0008006" key="4">
    <source>
        <dbReference type="Google" id="ProtNLM"/>
    </source>
</evidence>
<evidence type="ECO:0000256" key="1">
    <source>
        <dbReference type="SAM" id="MobiDB-lite"/>
    </source>
</evidence>
<feature type="compositionally biased region" description="Basic and acidic residues" evidence="1">
    <location>
        <begin position="59"/>
        <end position="80"/>
    </location>
</feature>
<evidence type="ECO:0000313" key="2">
    <source>
        <dbReference type="EMBL" id="MCZ2721955.1"/>
    </source>
</evidence>
<gene>
    <name evidence="2" type="ORF">O1D97_09905</name>
</gene>
<dbReference type="EMBL" id="JAPUBN010000015">
    <property type="protein sequence ID" value="MCZ2721955.1"/>
    <property type="molecule type" value="Genomic_DNA"/>
</dbReference>
<evidence type="ECO:0000313" key="3">
    <source>
        <dbReference type="Proteomes" id="UP001149719"/>
    </source>
</evidence>
<accession>A0ABT4JUD7</accession>
<proteinExistence type="predicted"/>